<evidence type="ECO:0000256" key="4">
    <source>
        <dbReference type="ARBA" id="ARBA00022723"/>
    </source>
</evidence>
<dbReference type="GO" id="GO:0016485">
    <property type="term" value="P:protein processing"/>
    <property type="evidence" value="ECO:0007669"/>
    <property type="project" value="TreeGrafter"/>
</dbReference>
<proteinExistence type="inferred from homology"/>
<organism evidence="12">
    <name type="scientific">Enterobius vermicularis</name>
    <name type="common">Human pinworm</name>
    <dbReference type="NCBI Taxonomy" id="51028"/>
    <lineage>
        <taxon>Eukaryota</taxon>
        <taxon>Metazoa</taxon>
        <taxon>Ecdysozoa</taxon>
        <taxon>Nematoda</taxon>
        <taxon>Chromadorea</taxon>
        <taxon>Rhabditida</taxon>
        <taxon>Spirurina</taxon>
        <taxon>Oxyuridomorpha</taxon>
        <taxon>Oxyuroidea</taxon>
        <taxon>Oxyuridae</taxon>
        <taxon>Enterobius</taxon>
    </lineage>
</organism>
<reference evidence="10 11" key="2">
    <citation type="submission" date="2018-10" db="EMBL/GenBank/DDBJ databases">
        <authorList>
            <consortium name="Pathogen Informatics"/>
        </authorList>
    </citation>
    <scope>NUCLEOTIDE SEQUENCE [LARGE SCALE GENOMIC DNA]</scope>
</reference>
<keyword evidence="3" id="KW-0645">Protease</keyword>
<accession>A0A0N4VEY0</accession>
<dbReference type="OrthoDB" id="6475849at2759"/>
<dbReference type="InterPro" id="IPR042089">
    <property type="entry name" value="Peptidase_M13_dom_2"/>
</dbReference>
<dbReference type="PANTHER" id="PTHR11733">
    <property type="entry name" value="ZINC METALLOPROTEASE FAMILY M13 NEPRILYSIN-RELATED"/>
    <property type="match status" value="1"/>
</dbReference>
<dbReference type="InterPro" id="IPR008753">
    <property type="entry name" value="Peptidase_M13_N"/>
</dbReference>
<dbReference type="GO" id="GO:0046872">
    <property type="term" value="F:metal ion binding"/>
    <property type="evidence" value="ECO:0007669"/>
    <property type="project" value="UniProtKB-KW"/>
</dbReference>
<dbReference type="STRING" id="51028.A0A0N4VEY0"/>
<dbReference type="PRINTS" id="PR00786">
    <property type="entry name" value="NEPRILYSIN"/>
</dbReference>
<dbReference type="PROSITE" id="PS51885">
    <property type="entry name" value="NEPRILYSIN"/>
    <property type="match status" value="1"/>
</dbReference>
<dbReference type="InterPro" id="IPR018497">
    <property type="entry name" value="Peptidase_M13_C"/>
</dbReference>
<gene>
    <name evidence="10" type="ORF">EVEC_LOCUS8698</name>
</gene>
<evidence type="ECO:0000256" key="6">
    <source>
        <dbReference type="ARBA" id="ARBA00022833"/>
    </source>
</evidence>
<evidence type="ECO:0000313" key="11">
    <source>
        <dbReference type="Proteomes" id="UP000274131"/>
    </source>
</evidence>
<dbReference type="Gene3D" id="3.40.390.10">
    <property type="entry name" value="Collagenase (Catalytic Domain)"/>
    <property type="match status" value="1"/>
</dbReference>
<evidence type="ECO:0000259" key="8">
    <source>
        <dbReference type="Pfam" id="PF01431"/>
    </source>
</evidence>
<dbReference type="PANTHER" id="PTHR11733:SF167">
    <property type="entry name" value="FI17812P1-RELATED"/>
    <property type="match status" value="1"/>
</dbReference>
<dbReference type="AlphaFoldDB" id="A0A0N4VEY0"/>
<feature type="domain" description="Peptidase M13 C-terminal" evidence="8">
    <location>
        <begin position="441"/>
        <end position="645"/>
    </location>
</feature>
<dbReference type="GO" id="GO:0005886">
    <property type="term" value="C:plasma membrane"/>
    <property type="evidence" value="ECO:0007669"/>
    <property type="project" value="TreeGrafter"/>
</dbReference>
<dbReference type="SUPFAM" id="SSF55486">
    <property type="entry name" value="Metalloproteases ('zincins'), catalytic domain"/>
    <property type="match status" value="1"/>
</dbReference>
<dbReference type="InterPro" id="IPR024079">
    <property type="entry name" value="MetalloPept_cat_dom_sf"/>
</dbReference>
<evidence type="ECO:0000256" key="1">
    <source>
        <dbReference type="ARBA" id="ARBA00001947"/>
    </source>
</evidence>
<evidence type="ECO:0000313" key="10">
    <source>
        <dbReference type="EMBL" id="VDD93947.1"/>
    </source>
</evidence>
<keyword evidence="5" id="KW-0378">Hydrolase</keyword>
<evidence type="ECO:0000256" key="7">
    <source>
        <dbReference type="ARBA" id="ARBA00023049"/>
    </source>
</evidence>
<sequence length="646" mass="73746">MNQEVYPCEDFYEFACGSYSRNRPVPENEKRSTIHKEMKDELDRNLKKLLEQNFPNDTDATKLAQIYYSSCIDEESQEAMDLLPVTQTISNLGGWALLQNAKFDPVNFKWESLAGKLAVIGVSTILNLIVHNSPTNASRHVVTVSVPLSLLEYVSQCTCVVNIWLEVTTSGAEREVIEDAVENIINFESALAALTEGENGYNHSGDNQMTLLQFRKSFTKINLDMYLNEELLRYLLPLPGDSLINIIDVDYFTQITELLGKTRLQTINDYMFWKFLSSYDVYLPARYRVPHENFQIKLTGKYPRVGWQNCVDLTRNNLGMPLASGYIAKYFSWEKRHQANEIVGDIKTALENTLLNADWMDEKTRDAALSKLNNMKRKIGFPDYITNQALVLKPYAGVRITANTFFENSLTLRKVYVRENLSKLHRVRSLDDWLTPVISANTYHYFGGNEIIFPAGILQYPLFILGVPSYINYGAIGMNVGYEMTHGFDDIGAQYDENGNFQTWWHAETENIFNSKKQCFIAQYGSKMEPFTEKKLDGRLTVTENVADNGGLRIAYSAYQIHATRQPDLERLPGLTNYTDDQLFFIAFANSWCETLKPNAIESILETSTRSLGMVNIPLQNFPAFSQAFQCPIGSGMNPFEKCRIW</sequence>
<name>A0A0N4VEY0_ENTVE</name>
<evidence type="ECO:0000313" key="12">
    <source>
        <dbReference type="WBParaSite" id="EVEC_0000925701-mRNA-1"/>
    </source>
</evidence>
<keyword evidence="7" id="KW-0482">Metalloprotease</keyword>
<dbReference type="WBParaSite" id="EVEC_0000925701-mRNA-1">
    <property type="protein sequence ID" value="EVEC_0000925701-mRNA-1"/>
    <property type="gene ID" value="EVEC_0000925701"/>
</dbReference>
<comment type="similarity">
    <text evidence="2">Belongs to the peptidase M13 family.</text>
</comment>
<dbReference type="Pfam" id="PF05649">
    <property type="entry name" value="Peptidase_M13_N"/>
    <property type="match status" value="1"/>
</dbReference>
<feature type="domain" description="Peptidase M13 N-terminal" evidence="9">
    <location>
        <begin position="7"/>
        <end position="382"/>
    </location>
</feature>
<evidence type="ECO:0000259" key="9">
    <source>
        <dbReference type="Pfam" id="PF05649"/>
    </source>
</evidence>
<evidence type="ECO:0000256" key="2">
    <source>
        <dbReference type="ARBA" id="ARBA00007357"/>
    </source>
</evidence>
<keyword evidence="11" id="KW-1185">Reference proteome</keyword>
<evidence type="ECO:0000256" key="3">
    <source>
        <dbReference type="ARBA" id="ARBA00022670"/>
    </source>
</evidence>
<dbReference type="CDD" id="cd08662">
    <property type="entry name" value="M13"/>
    <property type="match status" value="1"/>
</dbReference>
<dbReference type="Pfam" id="PF01431">
    <property type="entry name" value="Peptidase_M13"/>
    <property type="match status" value="1"/>
</dbReference>
<dbReference type="InterPro" id="IPR000718">
    <property type="entry name" value="Peptidase_M13"/>
</dbReference>
<reference evidence="12" key="1">
    <citation type="submission" date="2017-02" db="UniProtKB">
        <authorList>
            <consortium name="WormBaseParasite"/>
        </authorList>
    </citation>
    <scope>IDENTIFICATION</scope>
</reference>
<dbReference type="Proteomes" id="UP000274131">
    <property type="component" value="Unassembled WGS sequence"/>
</dbReference>
<evidence type="ECO:0000256" key="5">
    <source>
        <dbReference type="ARBA" id="ARBA00022801"/>
    </source>
</evidence>
<dbReference type="EMBL" id="UXUI01009561">
    <property type="protein sequence ID" value="VDD93947.1"/>
    <property type="molecule type" value="Genomic_DNA"/>
</dbReference>
<dbReference type="GO" id="GO:0004222">
    <property type="term" value="F:metalloendopeptidase activity"/>
    <property type="evidence" value="ECO:0007669"/>
    <property type="project" value="InterPro"/>
</dbReference>
<comment type="cofactor">
    <cofactor evidence="1">
        <name>Zn(2+)</name>
        <dbReference type="ChEBI" id="CHEBI:29105"/>
    </cofactor>
</comment>
<keyword evidence="4" id="KW-0479">Metal-binding</keyword>
<keyword evidence="6" id="KW-0862">Zinc</keyword>
<dbReference type="Gene3D" id="1.10.1380.10">
    <property type="entry name" value="Neutral endopeptidase , domain2"/>
    <property type="match status" value="1"/>
</dbReference>
<protein>
    <submittedName>
        <fullName evidence="12">Neprilysin</fullName>
    </submittedName>
</protein>